<comment type="subcellular location">
    <subcellularLocation>
        <location evidence="2 14">Cytoplasm</location>
    </subcellularLocation>
</comment>
<evidence type="ECO:0000256" key="6">
    <source>
        <dbReference type="ARBA" id="ARBA00022679"/>
    </source>
</evidence>
<evidence type="ECO:0000256" key="1">
    <source>
        <dbReference type="ARBA" id="ARBA00001946"/>
    </source>
</evidence>
<gene>
    <name evidence="14 16" type="primary">pfkA</name>
    <name evidence="16" type="ORF">BUCICURV3402_198</name>
</gene>
<feature type="binding site" description="in other chain" evidence="14">
    <location>
        <begin position="126"/>
        <end position="128"/>
    </location>
    <ligand>
        <name>substrate</name>
        <note>ligand shared between dimeric partners</note>
    </ligand>
</feature>
<feature type="binding site" evidence="14">
    <location>
        <position position="104"/>
    </location>
    <ligand>
        <name>Mg(2+)</name>
        <dbReference type="ChEBI" id="CHEBI:18420"/>
        <note>catalytic</note>
    </ligand>
</feature>
<dbReference type="FunFam" id="3.40.50.460:FF:000002">
    <property type="entry name" value="ATP-dependent 6-phosphofructokinase"/>
    <property type="match status" value="1"/>
</dbReference>
<evidence type="ECO:0000256" key="8">
    <source>
        <dbReference type="ARBA" id="ARBA00022741"/>
    </source>
</evidence>
<evidence type="ECO:0000256" key="12">
    <source>
        <dbReference type="ARBA" id="ARBA00023152"/>
    </source>
</evidence>
<evidence type="ECO:0000256" key="4">
    <source>
        <dbReference type="ARBA" id="ARBA00022490"/>
    </source>
</evidence>
<sequence length="321" mass="35407">MIKKIGVLTSGGDSPGMNAAIRSIVYTALNNNLEVIGVHNGFLGLYKNTMIPLYYNDVSNLINKGGTFLGSSRFSEFKLEKIRLEAINNIFKRKIDVLIIIGGDGSYIGAKFLTEMGVPCIGIPGTIDNDVSGTDYTIGYFTALETIVNAIDKLRDTTSSHQRISIIEIMGRYCGDLTLSASIAGGCEFIIIPEITYKKELLLLEIQKSIKKGNKHAIIAVTENICDVNKLAKYIQKKTNQETRATILGYIQRGGIPIAYDRILASRMGIYAVQLLLEGKKGKCIGIINNKIVHHDISYALLNMKKSFEYNLLNVIKNCNN</sequence>
<dbReference type="OrthoDB" id="9802503at2"/>
<feature type="binding site" description="in other chain" evidence="14">
    <location>
        <position position="155"/>
    </location>
    <ligand>
        <name>ADP</name>
        <dbReference type="ChEBI" id="CHEBI:456216"/>
        <note>allosteric activator; ligand shared between dimeric partners</note>
    </ligand>
</feature>
<keyword evidence="12 14" id="KW-0324">Glycolysis</keyword>
<dbReference type="GO" id="GO:0046872">
    <property type="term" value="F:metal ion binding"/>
    <property type="evidence" value="ECO:0007669"/>
    <property type="project" value="UniProtKB-KW"/>
</dbReference>
<feature type="binding site" evidence="14">
    <location>
        <position position="244"/>
    </location>
    <ligand>
        <name>substrate</name>
        <note>ligand shared between dimeric partners</note>
    </ligand>
</feature>
<dbReference type="GO" id="GO:0005945">
    <property type="term" value="C:6-phosphofructokinase complex"/>
    <property type="evidence" value="ECO:0007669"/>
    <property type="project" value="TreeGrafter"/>
</dbReference>
<dbReference type="Gene3D" id="3.40.50.450">
    <property type="match status" value="1"/>
</dbReference>
<proteinExistence type="inferred from homology"/>
<dbReference type="SUPFAM" id="SSF53784">
    <property type="entry name" value="Phosphofructokinase"/>
    <property type="match status" value="1"/>
</dbReference>
<feature type="binding site" description="in other chain" evidence="14">
    <location>
        <position position="212"/>
    </location>
    <ligand>
        <name>ADP</name>
        <dbReference type="ChEBI" id="CHEBI:456216"/>
        <note>allosteric activator; ligand shared between dimeric partners</note>
    </ligand>
</feature>
<dbReference type="GO" id="GO:0005524">
    <property type="term" value="F:ATP binding"/>
    <property type="evidence" value="ECO:0007669"/>
    <property type="project" value="UniProtKB-UniRule"/>
</dbReference>
<dbReference type="PRINTS" id="PR00476">
    <property type="entry name" value="PHFRCTKINASE"/>
</dbReference>
<comment type="function">
    <text evidence="14">Catalyzes the phosphorylation of D-fructose 6-phosphate to fructose 1,6-bisphosphate by ATP, the first committing step of glycolysis.</text>
</comment>
<evidence type="ECO:0000256" key="2">
    <source>
        <dbReference type="ARBA" id="ARBA00004496"/>
    </source>
</evidence>
<comment type="pathway">
    <text evidence="3 14">Carbohydrate degradation; glycolysis; D-glyceraldehyde 3-phosphate and glycerone phosphate from D-glucose: step 3/4.</text>
</comment>
<keyword evidence="6 14" id="KW-0808">Transferase</keyword>
<feature type="binding site" description="in other chain" evidence="14">
    <location>
        <begin position="186"/>
        <end position="188"/>
    </location>
    <ligand>
        <name>ADP</name>
        <dbReference type="ChEBI" id="CHEBI:456216"/>
        <note>allosteric activator; ligand shared between dimeric partners</note>
    </ligand>
</feature>
<evidence type="ECO:0000313" key="17">
    <source>
        <dbReference type="Proteomes" id="UP000294344"/>
    </source>
</evidence>
<evidence type="ECO:0000259" key="15">
    <source>
        <dbReference type="Pfam" id="PF00365"/>
    </source>
</evidence>
<keyword evidence="11 14" id="KW-0460">Magnesium</keyword>
<dbReference type="InterPro" id="IPR035966">
    <property type="entry name" value="PKF_sf"/>
</dbReference>
<keyword evidence="8 14" id="KW-0547">Nucleotide-binding</keyword>
<organism evidence="16 17">
    <name type="scientific">Buchnera aphidicola</name>
    <name type="common">Cinara curvipes</name>
    <dbReference type="NCBI Taxonomy" id="2518975"/>
    <lineage>
        <taxon>Bacteria</taxon>
        <taxon>Pseudomonadati</taxon>
        <taxon>Pseudomonadota</taxon>
        <taxon>Gammaproteobacteria</taxon>
        <taxon>Enterobacterales</taxon>
        <taxon>Erwiniaceae</taxon>
        <taxon>Buchnera</taxon>
    </lineage>
</organism>
<dbReference type="GO" id="GO:0006002">
    <property type="term" value="P:fructose 6-phosphate metabolic process"/>
    <property type="evidence" value="ECO:0007669"/>
    <property type="project" value="UniProtKB-UniRule"/>
</dbReference>
<dbReference type="GO" id="GO:0061621">
    <property type="term" value="P:canonical glycolysis"/>
    <property type="evidence" value="ECO:0007669"/>
    <property type="project" value="TreeGrafter"/>
</dbReference>
<dbReference type="NCBIfam" id="NF002872">
    <property type="entry name" value="PRK03202.1"/>
    <property type="match status" value="1"/>
</dbReference>
<dbReference type="InterPro" id="IPR000023">
    <property type="entry name" value="Phosphofructokinase_dom"/>
</dbReference>
<dbReference type="RefSeq" id="WP_154029250.1">
    <property type="nucleotide sequence ID" value="NZ_LR217710.1"/>
</dbReference>
<evidence type="ECO:0000256" key="13">
    <source>
        <dbReference type="ARBA" id="ARBA00048070"/>
    </source>
</evidence>
<feature type="binding site" evidence="14">
    <location>
        <position position="12"/>
    </location>
    <ligand>
        <name>ATP</name>
        <dbReference type="ChEBI" id="CHEBI:30616"/>
    </ligand>
</feature>
<keyword evidence="10 14" id="KW-0067">ATP-binding</keyword>
<comment type="similarity">
    <text evidence="14">Belongs to the phosphofructokinase type A (PFKA) family. ATP-dependent PFK group I subfamily. Prokaryotic clade 'B1' sub-subfamily.</text>
</comment>
<feature type="binding site" description="in other chain" evidence="14">
    <location>
        <begin position="250"/>
        <end position="253"/>
    </location>
    <ligand>
        <name>substrate</name>
        <note>ligand shared between dimeric partners</note>
    </ligand>
</feature>
<comment type="activity regulation">
    <text evidence="14">Allosterically activated by ADP and other diphosphonucleosides, and allosterically inhibited by phosphoenolpyruvate.</text>
</comment>
<evidence type="ECO:0000256" key="7">
    <source>
        <dbReference type="ARBA" id="ARBA00022723"/>
    </source>
</evidence>
<feature type="binding site" description="in other chain" evidence="14">
    <location>
        <begin position="170"/>
        <end position="172"/>
    </location>
    <ligand>
        <name>substrate</name>
        <note>ligand shared between dimeric partners</note>
    </ligand>
</feature>
<dbReference type="GO" id="GO:0030388">
    <property type="term" value="P:fructose 1,6-bisphosphate metabolic process"/>
    <property type="evidence" value="ECO:0007669"/>
    <property type="project" value="TreeGrafter"/>
</dbReference>
<dbReference type="GO" id="GO:0003872">
    <property type="term" value="F:6-phosphofructokinase activity"/>
    <property type="evidence" value="ECO:0007669"/>
    <property type="project" value="UniProtKB-UniRule"/>
</dbReference>
<evidence type="ECO:0000256" key="5">
    <source>
        <dbReference type="ARBA" id="ARBA00022533"/>
    </source>
</evidence>
<dbReference type="GO" id="GO:0048029">
    <property type="term" value="F:monosaccharide binding"/>
    <property type="evidence" value="ECO:0007669"/>
    <property type="project" value="TreeGrafter"/>
</dbReference>
<evidence type="ECO:0000256" key="14">
    <source>
        <dbReference type="HAMAP-Rule" id="MF_00339"/>
    </source>
</evidence>
<evidence type="ECO:0000256" key="3">
    <source>
        <dbReference type="ARBA" id="ARBA00004679"/>
    </source>
</evidence>
<feature type="binding site" evidence="14">
    <location>
        <begin position="73"/>
        <end position="74"/>
    </location>
    <ligand>
        <name>ATP</name>
        <dbReference type="ChEBI" id="CHEBI:30616"/>
    </ligand>
</feature>
<dbReference type="AlphaFoldDB" id="A0A451D6P1"/>
<keyword evidence="7 14" id="KW-0479">Metal-binding</keyword>
<comment type="caution">
    <text evidence="14">Lacks conserved residue(s) required for the propagation of feature annotation.</text>
</comment>
<comment type="cofactor">
    <cofactor evidence="1 14">
        <name>Mg(2+)</name>
        <dbReference type="ChEBI" id="CHEBI:18420"/>
    </cofactor>
</comment>
<feature type="binding site" evidence="14">
    <location>
        <position position="163"/>
    </location>
    <ligand>
        <name>substrate</name>
        <note>ligand shared between dimeric partners</note>
    </ligand>
</feature>
<dbReference type="Gene3D" id="3.40.50.460">
    <property type="entry name" value="Phosphofructokinase domain"/>
    <property type="match status" value="1"/>
</dbReference>
<evidence type="ECO:0000256" key="10">
    <source>
        <dbReference type="ARBA" id="ARBA00022840"/>
    </source>
</evidence>
<dbReference type="FunFam" id="3.40.50.450:FF:000001">
    <property type="entry name" value="ATP-dependent 6-phosphofructokinase"/>
    <property type="match status" value="1"/>
</dbReference>
<keyword evidence="5 14" id="KW-0021">Allosteric enzyme</keyword>
<dbReference type="InterPro" id="IPR012828">
    <property type="entry name" value="PFKA_ATP_prok"/>
</dbReference>
<comment type="catalytic activity">
    <reaction evidence="13 14">
        <text>beta-D-fructose 6-phosphate + ATP = beta-D-fructose 1,6-bisphosphate + ADP + H(+)</text>
        <dbReference type="Rhea" id="RHEA:16109"/>
        <dbReference type="ChEBI" id="CHEBI:15378"/>
        <dbReference type="ChEBI" id="CHEBI:30616"/>
        <dbReference type="ChEBI" id="CHEBI:32966"/>
        <dbReference type="ChEBI" id="CHEBI:57634"/>
        <dbReference type="ChEBI" id="CHEBI:456216"/>
        <dbReference type="EC" id="2.7.1.11"/>
    </reaction>
</comment>
<dbReference type="PANTHER" id="PTHR13697:SF4">
    <property type="entry name" value="ATP-DEPENDENT 6-PHOSPHOFRUCTOKINASE"/>
    <property type="match status" value="1"/>
</dbReference>
<dbReference type="HAMAP" id="MF_00339">
    <property type="entry name" value="Phosphofructokinase_I_B1"/>
    <property type="match status" value="1"/>
</dbReference>
<accession>A0A451D6P1</accession>
<dbReference type="InterPro" id="IPR012003">
    <property type="entry name" value="ATP_PFK_prok-type"/>
</dbReference>
<dbReference type="GO" id="GO:0070095">
    <property type="term" value="F:fructose-6-phosphate binding"/>
    <property type="evidence" value="ECO:0007669"/>
    <property type="project" value="TreeGrafter"/>
</dbReference>
<evidence type="ECO:0000256" key="9">
    <source>
        <dbReference type="ARBA" id="ARBA00022777"/>
    </source>
</evidence>
<evidence type="ECO:0000313" key="16">
    <source>
        <dbReference type="EMBL" id="VFP81488.1"/>
    </source>
</evidence>
<dbReference type="Proteomes" id="UP000294344">
    <property type="component" value="Chromosome"/>
</dbReference>
<evidence type="ECO:0000256" key="11">
    <source>
        <dbReference type="ARBA" id="ARBA00022842"/>
    </source>
</evidence>
<keyword evidence="4 14" id="KW-0963">Cytoplasm</keyword>
<name>A0A451D6P1_9GAMM</name>
<dbReference type="PANTHER" id="PTHR13697">
    <property type="entry name" value="PHOSPHOFRUCTOKINASE"/>
    <property type="match status" value="1"/>
</dbReference>
<dbReference type="NCBIfam" id="TIGR02482">
    <property type="entry name" value="PFKA_ATP"/>
    <property type="match status" value="1"/>
</dbReference>
<dbReference type="InterPro" id="IPR022953">
    <property type="entry name" value="ATP_PFK"/>
</dbReference>
<keyword evidence="9 14" id="KW-0418">Kinase</keyword>
<reference evidence="16 17" key="1">
    <citation type="submission" date="2019-02" db="EMBL/GenBank/DDBJ databases">
        <authorList>
            <person name="Manzano-Marin A."/>
            <person name="Manzano-Marin A."/>
        </authorList>
    </citation>
    <scope>NUCLEOTIDE SEQUENCE [LARGE SCALE GENOMIC DNA]</scope>
    <source>
        <strain evidence="16 17">BuCicurvipes</strain>
    </source>
</reference>
<dbReference type="PIRSF" id="PIRSF000532">
    <property type="entry name" value="ATP_PFK_prok"/>
    <property type="match status" value="1"/>
</dbReference>
<dbReference type="GO" id="GO:0016208">
    <property type="term" value="F:AMP binding"/>
    <property type="evidence" value="ECO:0007669"/>
    <property type="project" value="TreeGrafter"/>
</dbReference>
<dbReference type="EMBL" id="LR217710">
    <property type="protein sequence ID" value="VFP81488.1"/>
    <property type="molecule type" value="Genomic_DNA"/>
</dbReference>
<comment type="subunit">
    <text evidence="14">Homotetramer.</text>
</comment>
<feature type="domain" description="Phosphofructokinase" evidence="15">
    <location>
        <begin position="4"/>
        <end position="276"/>
    </location>
</feature>
<dbReference type="GO" id="GO:0042802">
    <property type="term" value="F:identical protein binding"/>
    <property type="evidence" value="ECO:0007669"/>
    <property type="project" value="TreeGrafter"/>
</dbReference>
<dbReference type="EC" id="2.7.1.11" evidence="14"/>
<dbReference type="Pfam" id="PF00365">
    <property type="entry name" value="PFK"/>
    <property type="match status" value="1"/>
</dbReference>
<dbReference type="UniPathway" id="UPA00109">
    <property type="reaction ID" value="UER00182"/>
</dbReference>
<feature type="binding site" description="in other chain" evidence="14">
    <location>
        <position position="223"/>
    </location>
    <ligand>
        <name>substrate</name>
        <note>ligand shared between dimeric partners</note>
    </ligand>
</feature>
<protein>
    <recommendedName>
        <fullName evidence="14">ATP-dependent 6-phosphofructokinase</fullName>
        <shortName evidence="14">ATP-PFK</shortName>
        <shortName evidence="14">Phosphofructokinase</shortName>
        <ecNumber evidence="14">2.7.1.11</ecNumber>
    </recommendedName>
    <alternativeName>
        <fullName evidence="14">Phosphohexokinase</fullName>
    </alternativeName>
</protein>
<feature type="active site" description="Proton acceptor" evidence="14">
    <location>
        <position position="128"/>
    </location>
</feature>
<feature type="binding site" evidence="14">
    <location>
        <begin position="103"/>
        <end position="106"/>
    </location>
    <ligand>
        <name>ATP</name>
        <dbReference type="ChEBI" id="CHEBI:30616"/>
    </ligand>
</feature>